<gene>
    <name evidence="3" type="ORF">APD33_13530</name>
</gene>
<name>A0AAN5WCN1_ACIBA</name>
<dbReference type="PANTHER" id="PTHR43327">
    <property type="entry name" value="STOMATIN-LIKE PROTEIN 2, MITOCHONDRIAL"/>
    <property type="match status" value="1"/>
</dbReference>
<sequence>MKLKSSILIALTVGMTMAFTGCSKVETGHVGVESVFGKMKMDELAPGVYQTITRDLKVISVRETTVPLENIHPKTKDNVSMQEVDMDIRYMIQPNKVADTLSKLAGDLGANKDGDTVVGERFVKRHALEAVFKATAKYDSSEIHLKRDEIAADVVASLQKSLDKEMPNTFTIAGASVRALVTDEKLEQAITRAAQIEFDISRKKEEQHLADAQAQVTLTKARAEAEANRIVGASLTPMLIKKMEIEAQQAFAQQGTHTVLLPSNSATPLVNVK</sequence>
<protein>
    <recommendedName>
        <fullName evidence="2">Band 7 domain-containing protein</fullName>
    </recommendedName>
</protein>
<dbReference type="PANTHER" id="PTHR43327:SF10">
    <property type="entry name" value="STOMATIN-LIKE PROTEIN 2, MITOCHONDRIAL"/>
    <property type="match status" value="1"/>
</dbReference>
<accession>A0AAN5WCN1</accession>
<dbReference type="PROSITE" id="PS51257">
    <property type="entry name" value="PROKAR_LIPOPROTEIN"/>
    <property type="match status" value="1"/>
</dbReference>
<dbReference type="AlphaFoldDB" id="A0AAN5WCN1"/>
<evidence type="ECO:0000256" key="1">
    <source>
        <dbReference type="SAM" id="SignalP"/>
    </source>
</evidence>
<comment type="caution">
    <text evidence="3">The sequence shown here is derived from an EMBL/GenBank/DDBJ whole genome shotgun (WGS) entry which is preliminary data.</text>
</comment>
<dbReference type="Pfam" id="PF01145">
    <property type="entry name" value="Band_7"/>
    <property type="match status" value="1"/>
</dbReference>
<reference evidence="3 4" key="1">
    <citation type="submission" date="2015-10" db="EMBL/GenBank/DDBJ databases">
        <title>The utility of whole genome sequencing in characterizing Acinetobacter epidemiology and analyzing hospital outbreaks.</title>
        <authorList>
            <person name="Ozer E.A."/>
            <person name="Fitzpatrick M.A."/>
            <person name="Hauser A.R."/>
        </authorList>
    </citation>
    <scope>NUCLEOTIDE SEQUENCE [LARGE SCALE GENOMIC DNA]</scope>
    <source>
        <strain evidence="3 4">ABBL072</strain>
    </source>
</reference>
<dbReference type="EMBL" id="LLGC01000179">
    <property type="protein sequence ID" value="KQE03631.1"/>
    <property type="molecule type" value="Genomic_DNA"/>
</dbReference>
<keyword evidence="1" id="KW-0732">Signal</keyword>
<feature type="signal peptide" evidence="1">
    <location>
        <begin position="1"/>
        <end position="20"/>
    </location>
</feature>
<dbReference type="Proteomes" id="UP000051449">
    <property type="component" value="Unassembled WGS sequence"/>
</dbReference>
<dbReference type="RefSeq" id="WP_000769759.1">
    <property type="nucleotide sequence ID" value="NZ_CACSGJ010000056.1"/>
</dbReference>
<feature type="chain" id="PRO_5043011735" description="Band 7 domain-containing protein" evidence="1">
    <location>
        <begin position="21"/>
        <end position="273"/>
    </location>
</feature>
<proteinExistence type="predicted"/>
<evidence type="ECO:0000313" key="3">
    <source>
        <dbReference type="EMBL" id="KQE03631.1"/>
    </source>
</evidence>
<feature type="domain" description="Band 7" evidence="2">
    <location>
        <begin position="24"/>
        <end position="206"/>
    </location>
</feature>
<dbReference type="InterPro" id="IPR001107">
    <property type="entry name" value="Band_7"/>
</dbReference>
<evidence type="ECO:0000313" key="4">
    <source>
        <dbReference type="Proteomes" id="UP000051449"/>
    </source>
</evidence>
<organism evidence="3 4">
    <name type="scientific">Acinetobacter baumannii</name>
    <dbReference type="NCBI Taxonomy" id="470"/>
    <lineage>
        <taxon>Bacteria</taxon>
        <taxon>Pseudomonadati</taxon>
        <taxon>Pseudomonadota</taxon>
        <taxon>Gammaproteobacteria</taxon>
        <taxon>Moraxellales</taxon>
        <taxon>Moraxellaceae</taxon>
        <taxon>Acinetobacter</taxon>
        <taxon>Acinetobacter calcoaceticus/baumannii complex</taxon>
    </lineage>
</organism>
<dbReference type="InterPro" id="IPR050710">
    <property type="entry name" value="Band7/mec-2_domain"/>
</dbReference>
<evidence type="ECO:0000259" key="2">
    <source>
        <dbReference type="Pfam" id="PF01145"/>
    </source>
</evidence>